<comment type="similarity">
    <text evidence="2">Belongs to the class-II fumarase/aspartase family.</text>
</comment>
<comment type="caution">
    <text evidence="4">The sequence shown here is derived from an EMBL/GenBank/DDBJ whole genome shotgun (WGS) entry which is preliminary data.</text>
</comment>
<dbReference type="PANTHER" id="PTHR43172">
    <property type="entry name" value="ADENYLOSUCCINATE LYASE"/>
    <property type="match status" value="1"/>
</dbReference>
<organism evidence="4 5">
    <name type="scientific">Streptomyces milbemycinicus</name>
    <dbReference type="NCBI Taxonomy" id="476552"/>
    <lineage>
        <taxon>Bacteria</taxon>
        <taxon>Bacillati</taxon>
        <taxon>Actinomycetota</taxon>
        <taxon>Actinomycetes</taxon>
        <taxon>Kitasatosporales</taxon>
        <taxon>Streptomycetaceae</taxon>
        <taxon>Streptomyces</taxon>
    </lineage>
</organism>
<keyword evidence="1 4" id="KW-0456">Lyase</keyword>
<sequence length="338" mass="36475">MDTAVMLQCKQGVALLQDQLDRVRHALRQLADEHAATVTAGRTHLQHALPVTFGYRCAVWLSALDRHAERLEQARGRALMVQFGGAAGTLASLGPGPEGLETRAVLAAELGLRDPEITWHVARDGLVELVTLFAAIGGSLGKVAWDVMMMCSSEFGELAEPFVPGRGASSTMPQKRNPISSEPMFAAAKLLRDKSSTVLDAMMQDFERATGPWHLEWAAVPEAFLLLSSSLHQAEFMLSGLEVNVDRMRRNTHITGGLIVAEAVMMGLAPVLGRQRAHDVVYDACRTAIETGTTLDAELLTHTALVDQLGAERISELCDPARYLGSAVAMTRSVVGTI</sequence>
<dbReference type="InterPro" id="IPR022761">
    <property type="entry name" value="Fumarate_lyase_N"/>
</dbReference>
<name>A0ABW8LJ12_9ACTN</name>
<proteinExistence type="inferred from homology"/>
<dbReference type="RefSeq" id="WP_404745952.1">
    <property type="nucleotide sequence ID" value="NZ_JBJDQH010000003.1"/>
</dbReference>
<evidence type="ECO:0000256" key="1">
    <source>
        <dbReference type="ARBA" id="ARBA00023239"/>
    </source>
</evidence>
<dbReference type="Gene3D" id="1.10.40.30">
    <property type="entry name" value="Fumarase/aspartase (C-terminal domain)"/>
    <property type="match status" value="1"/>
</dbReference>
<dbReference type="InterPro" id="IPR008948">
    <property type="entry name" value="L-Aspartase-like"/>
</dbReference>
<dbReference type="SUPFAM" id="SSF48557">
    <property type="entry name" value="L-aspartase-like"/>
    <property type="match status" value="1"/>
</dbReference>
<keyword evidence="5" id="KW-1185">Reference proteome</keyword>
<dbReference type="Pfam" id="PF10397">
    <property type="entry name" value="ADSL_C"/>
    <property type="match status" value="1"/>
</dbReference>
<dbReference type="PRINTS" id="PR00149">
    <property type="entry name" value="FUMRATELYASE"/>
</dbReference>
<dbReference type="EMBL" id="JBJDQH010000003">
    <property type="protein sequence ID" value="MFK4264984.1"/>
    <property type="molecule type" value="Genomic_DNA"/>
</dbReference>
<dbReference type="PANTHER" id="PTHR43172:SF2">
    <property type="entry name" value="ADENYLOSUCCINATE LYASE C-TERMINAL DOMAIN-CONTAINING PROTEIN"/>
    <property type="match status" value="1"/>
</dbReference>
<evidence type="ECO:0000259" key="3">
    <source>
        <dbReference type="SMART" id="SM00998"/>
    </source>
</evidence>
<evidence type="ECO:0000313" key="4">
    <source>
        <dbReference type="EMBL" id="MFK4264984.1"/>
    </source>
</evidence>
<feature type="domain" description="Adenylosuccinate lyase C-terminal" evidence="3">
    <location>
        <begin position="256"/>
        <end position="335"/>
    </location>
</feature>
<dbReference type="InterPro" id="IPR000362">
    <property type="entry name" value="Fumarate_lyase_fam"/>
</dbReference>
<dbReference type="Gene3D" id="1.20.200.10">
    <property type="entry name" value="Fumarase/aspartase (Central domain)"/>
    <property type="match status" value="1"/>
</dbReference>
<accession>A0ABW8LJ12</accession>
<dbReference type="CDD" id="cd01597">
    <property type="entry name" value="pCLME"/>
    <property type="match status" value="1"/>
</dbReference>
<dbReference type="Pfam" id="PF00206">
    <property type="entry name" value="Lyase_1"/>
    <property type="match status" value="1"/>
</dbReference>
<dbReference type="Proteomes" id="UP001620295">
    <property type="component" value="Unassembled WGS sequence"/>
</dbReference>
<dbReference type="GO" id="GO:0016829">
    <property type="term" value="F:lyase activity"/>
    <property type="evidence" value="ECO:0007669"/>
    <property type="project" value="UniProtKB-KW"/>
</dbReference>
<protein>
    <submittedName>
        <fullName evidence="4">Adenylosuccinate lyase family protein</fullName>
    </submittedName>
</protein>
<reference evidence="4 5" key="1">
    <citation type="submission" date="2024-11" db="EMBL/GenBank/DDBJ databases">
        <title>The Natural Products Discovery Center: Release of the First 8490 Sequenced Strains for Exploring Actinobacteria Biosynthetic Diversity.</title>
        <authorList>
            <person name="Kalkreuter E."/>
            <person name="Kautsar S.A."/>
            <person name="Yang D."/>
            <person name="Bader C.D."/>
            <person name="Teijaro C.N."/>
            <person name="Fluegel L."/>
            <person name="Davis C.M."/>
            <person name="Simpson J.R."/>
            <person name="Lauterbach L."/>
            <person name="Steele A.D."/>
            <person name="Gui C."/>
            <person name="Meng S."/>
            <person name="Li G."/>
            <person name="Viehrig K."/>
            <person name="Ye F."/>
            <person name="Su P."/>
            <person name="Kiefer A.F."/>
            <person name="Nichols A."/>
            <person name="Cepeda A.J."/>
            <person name="Yan W."/>
            <person name="Fan B."/>
            <person name="Jiang Y."/>
            <person name="Adhikari A."/>
            <person name="Zheng C.-J."/>
            <person name="Schuster L."/>
            <person name="Cowan T.M."/>
            <person name="Smanski M.J."/>
            <person name="Chevrette M.G."/>
            <person name="De Carvalho L.P.S."/>
            <person name="Shen B."/>
        </authorList>
    </citation>
    <scope>NUCLEOTIDE SEQUENCE [LARGE SCALE GENOMIC DNA]</scope>
    <source>
        <strain evidence="4 5">NPDC020863</strain>
    </source>
</reference>
<evidence type="ECO:0000313" key="5">
    <source>
        <dbReference type="Proteomes" id="UP001620295"/>
    </source>
</evidence>
<dbReference type="SMART" id="SM00998">
    <property type="entry name" value="ADSL_C"/>
    <property type="match status" value="1"/>
</dbReference>
<evidence type="ECO:0000256" key="2">
    <source>
        <dbReference type="ARBA" id="ARBA00034772"/>
    </source>
</evidence>
<gene>
    <name evidence="4" type="ORF">ACI2L5_08565</name>
</gene>
<dbReference type="PRINTS" id="PR00145">
    <property type="entry name" value="ARGSUCLYASE"/>
</dbReference>
<dbReference type="InterPro" id="IPR019468">
    <property type="entry name" value="AdenyloSucc_lyase_C"/>
</dbReference>